<sequence>MAATGTGWIKLGVLLAVLIGAYAAASRFDLGELRKPEQITDHLRAAGPFGPILFMTLMATAVVISPIPSLPLDLAAGATFGVTLGTIYAVTGAEIGAILSFLIGRALGREAMTRIFRTEISFCERCSDRHLAIFVFLSRLIPLFSFDLISYGAGLTNMSLKAFALATLLGMIVPTYALTYAGSTVISGEWLLIVLGLTMVAMLLLVPKLVTRYPTARWVRLLRGDMPVATPLHISPTQPVTSGPDSSSRCDSCGRPLS</sequence>
<feature type="transmembrane region" description="Helical" evidence="6">
    <location>
        <begin position="190"/>
        <end position="210"/>
    </location>
</feature>
<evidence type="ECO:0000256" key="2">
    <source>
        <dbReference type="ARBA" id="ARBA00022475"/>
    </source>
</evidence>
<keyword evidence="5 6" id="KW-0472">Membrane</keyword>
<dbReference type="EMBL" id="CZQA01000001">
    <property type="protein sequence ID" value="CUS31967.1"/>
    <property type="molecule type" value="Genomic_DNA"/>
</dbReference>
<dbReference type="InterPro" id="IPR032816">
    <property type="entry name" value="VTT_dom"/>
</dbReference>
<evidence type="ECO:0000259" key="8">
    <source>
        <dbReference type="Pfam" id="PF09335"/>
    </source>
</evidence>
<evidence type="ECO:0000256" key="7">
    <source>
        <dbReference type="SAM" id="MobiDB-lite"/>
    </source>
</evidence>
<keyword evidence="2 6" id="KW-1003">Cell membrane</keyword>
<gene>
    <name evidence="9" type="ORF">COMA1_10352</name>
</gene>
<feature type="domain" description="VTT" evidence="8">
    <location>
        <begin position="67"/>
        <end position="183"/>
    </location>
</feature>
<accession>A0A0S4L422</accession>
<feature type="transmembrane region" description="Helical" evidence="6">
    <location>
        <begin position="46"/>
        <end position="67"/>
    </location>
</feature>
<name>A0A0S4L422_9BACT</name>
<evidence type="ECO:0000256" key="6">
    <source>
        <dbReference type="RuleBase" id="RU366058"/>
    </source>
</evidence>
<keyword evidence="4 6" id="KW-1133">Transmembrane helix</keyword>
<evidence type="ECO:0000256" key="5">
    <source>
        <dbReference type="ARBA" id="ARBA00023136"/>
    </source>
</evidence>
<evidence type="ECO:0000256" key="4">
    <source>
        <dbReference type="ARBA" id="ARBA00022989"/>
    </source>
</evidence>
<dbReference type="Pfam" id="PF09335">
    <property type="entry name" value="VTT_dom"/>
    <property type="match status" value="1"/>
</dbReference>
<dbReference type="Proteomes" id="UP000199032">
    <property type="component" value="Unassembled WGS sequence"/>
</dbReference>
<evidence type="ECO:0000256" key="1">
    <source>
        <dbReference type="ARBA" id="ARBA00004651"/>
    </source>
</evidence>
<dbReference type="AlphaFoldDB" id="A0A0S4L422"/>
<evidence type="ECO:0000313" key="9">
    <source>
        <dbReference type="EMBL" id="CUS31967.1"/>
    </source>
</evidence>
<evidence type="ECO:0000313" key="10">
    <source>
        <dbReference type="Proteomes" id="UP000199032"/>
    </source>
</evidence>
<dbReference type="STRING" id="1742972.COMA1_10352"/>
<dbReference type="GO" id="GO:0005886">
    <property type="term" value="C:plasma membrane"/>
    <property type="evidence" value="ECO:0007669"/>
    <property type="project" value="UniProtKB-SubCell"/>
</dbReference>
<keyword evidence="3 6" id="KW-0812">Transmembrane</keyword>
<feature type="region of interest" description="Disordered" evidence="7">
    <location>
        <begin position="233"/>
        <end position="258"/>
    </location>
</feature>
<dbReference type="PANTHER" id="PTHR12677:SF59">
    <property type="entry name" value="GOLGI APPARATUS MEMBRANE PROTEIN TVP38-RELATED"/>
    <property type="match status" value="1"/>
</dbReference>
<comment type="subcellular location">
    <subcellularLocation>
        <location evidence="1 6">Cell membrane</location>
        <topology evidence="1 6">Multi-pass membrane protein</topology>
    </subcellularLocation>
</comment>
<proteinExistence type="inferred from homology"/>
<feature type="transmembrane region" description="Helical" evidence="6">
    <location>
        <begin position="6"/>
        <end position="25"/>
    </location>
</feature>
<feature type="transmembrane region" description="Helical" evidence="6">
    <location>
        <begin position="159"/>
        <end position="178"/>
    </location>
</feature>
<dbReference type="RefSeq" id="WP_090742871.1">
    <property type="nucleotide sequence ID" value="NZ_CZQA01000001.1"/>
</dbReference>
<evidence type="ECO:0000256" key="3">
    <source>
        <dbReference type="ARBA" id="ARBA00022692"/>
    </source>
</evidence>
<comment type="similarity">
    <text evidence="6">Belongs to the TVP38/TMEM64 family.</text>
</comment>
<dbReference type="PANTHER" id="PTHR12677">
    <property type="entry name" value="GOLGI APPARATUS MEMBRANE PROTEIN TVP38-RELATED"/>
    <property type="match status" value="1"/>
</dbReference>
<dbReference type="OrthoDB" id="9812980at2"/>
<feature type="transmembrane region" description="Helical" evidence="6">
    <location>
        <begin position="87"/>
        <end position="107"/>
    </location>
</feature>
<reference evidence="9 10" key="1">
    <citation type="submission" date="2015-10" db="EMBL/GenBank/DDBJ databases">
        <authorList>
            <person name="Gilbert D.G."/>
        </authorList>
    </citation>
    <scope>NUCLEOTIDE SEQUENCE [LARGE SCALE GENOMIC DNA]</scope>
    <source>
        <strain evidence="9">COMA1</strain>
    </source>
</reference>
<dbReference type="InterPro" id="IPR015414">
    <property type="entry name" value="TMEM64"/>
</dbReference>
<organism evidence="9 10">
    <name type="scientific">Candidatus Nitrospira nitrosa</name>
    <dbReference type="NCBI Taxonomy" id="1742972"/>
    <lineage>
        <taxon>Bacteria</taxon>
        <taxon>Pseudomonadati</taxon>
        <taxon>Nitrospirota</taxon>
        <taxon>Nitrospiria</taxon>
        <taxon>Nitrospirales</taxon>
        <taxon>Nitrospiraceae</taxon>
        <taxon>Nitrospira</taxon>
    </lineage>
</organism>
<protein>
    <recommendedName>
        <fullName evidence="6">TVP38/TMEM64 family membrane protein</fullName>
    </recommendedName>
</protein>
<keyword evidence="10" id="KW-1185">Reference proteome</keyword>
<feature type="compositionally biased region" description="Polar residues" evidence="7">
    <location>
        <begin position="235"/>
        <end position="250"/>
    </location>
</feature>